<dbReference type="EMBL" id="ML208565">
    <property type="protein sequence ID" value="TFK62699.1"/>
    <property type="molecule type" value="Genomic_DNA"/>
</dbReference>
<accession>A0ACD3ABA3</accession>
<evidence type="ECO:0000313" key="1">
    <source>
        <dbReference type="EMBL" id="TFK62699.1"/>
    </source>
</evidence>
<reference evidence="1 2" key="1">
    <citation type="journal article" date="2019" name="Nat. Ecol. Evol.">
        <title>Megaphylogeny resolves global patterns of mushroom evolution.</title>
        <authorList>
            <person name="Varga T."/>
            <person name="Krizsan K."/>
            <person name="Foldi C."/>
            <person name="Dima B."/>
            <person name="Sanchez-Garcia M."/>
            <person name="Sanchez-Ramirez S."/>
            <person name="Szollosi G.J."/>
            <person name="Szarkandi J.G."/>
            <person name="Papp V."/>
            <person name="Albert L."/>
            <person name="Andreopoulos W."/>
            <person name="Angelini C."/>
            <person name="Antonin V."/>
            <person name="Barry K.W."/>
            <person name="Bougher N.L."/>
            <person name="Buchanan P."/>
            <person name="Buyck B."/>
            <person name="Bense V."/>
            <person name="Catcheside P."/>
            <person name="Chovatia M."/>
            <person name="Cooper J."/>
            <person name="Damon W."/>
            <person name="Desjardin D."/>
            <person name="Finy P."/>
            <person name="Geml J."/>
            <person name="Haridas S."/>
            <person name="Hughes K."/>
            <person name="Justo A."/>
            <person name="Karasinski D."/>
            <person name="Kautmanova I."/>
            <person name="Kiss B."/>
            <person name="Kocsube S."/>
            <person name="Kotiranta H."/>
            <person name="LaButti K.M."/>
            <person name="Lechner B.E."/>
            <person name="Liimatainen K."/>
            <person name="Lipzen A."/>
            <person name="Lukacs Z."/>
            <person name="Mihaltcheva S."/>
            <person name="Morgado L.N."/>
            <person name="Niskanen T."/>
            <person name="Noordeloos M.E."/>
            <person name="Ohm R.A."/>
            <person name="Ortiz-Santana B."/>
            <person name="Ovrebo C."/>
            <person name="Racz N."/>
            <person name="Riley R."/>
            <person name="Savchenko A."/>
            <person name="Shiryaev A."/>
            <person name="Soop K."/>
            <person name="Spirin V."/>
            <person name="Szebenyi C."/>
            <person name="Tomsovsky M."/>
            <person name="Tulloss R.E."/>
            <person name="Uehling J."/>
            <person name="Grigoriev I.V."/>
            <person name="Vagvolgyi C."/>
            <person name="Papp T."/>
            <person name="Martin F.M."/>
            <person name="Miettinen O."/>
            <person name="Hibbett D.S."/>
            <person name="Nagy L.G."/>
        </authorList>
    </citation>
    <scope>NUCLEOTIDE SEQUENCE [LARGE SCALE GENOMIC DNA]</scope>
    <source>
        <strain evidence="1 2">NL-1719</strain>
    </source>
</reference>
<protein>
    <submittedName>
        <fullName evidence="1">N-acyl-phosphatidylethanolamine-hydrolyzing phospholipase D</fullName>
    </submittedName>
</protein>
<proteinExistence type="predicted"/>
<organism evidence="1 2">
    <name type="scientific">Pluteus cervinus</name>
    <dbReference type="NCBI Taxonomy" id="181527"/>
    <lineage>
        <taxon>Eukaryota</taxon>
        <taxon>Fungi</taxon>
        <taxon>Dikarya</taxon>
        <taxon>Basidiomycota</taxon>
        <taxon>Agaricomycotina</taxon>
        <taxon>Agaricomycetes</taxon>
        <taxon>Agaricomycetidae</taxon>
        <taxon>Agaricales</taxon>
        <taxon>Pluteineae</taxon>
        <taxon>Pluteaceae</taxon>
        <taxon>Pluteus</taxon>
    </lineage>
</organism>
<dbReference type="Proteomes" id="UP000308600">
    <property type="component" value="Unassembled WGS sequence"/>
</dbReference>
<keyword evidence="2" id="KW-1185">Reference proteome</keyword>
<evidence type="ECO:0000313" key="2">
    <source>
        <dbReference type="Proteomes" id="UP000308600"/>
    </source>
</evidence>
<name>A0ACD3ABA3_9AGAR</name>
<sequence>MTSFKPFPSLDFVKSIMANPSSSSILVSAQAPVLGFTGKPEHWVDDKGSSFQNPWPSWRAHTFRDMVSLLPESMKFPAPSKDSVEKLFPIRKPTWGADSVSTTNFKDKIISTWLGHACFLVEMPKRSDAASRGVRILFDPVFSDRCSPSQLVGPKRFTQPPCKIEEIPEVDVIVISHNHYDHMDTHTLQTLFKRQRKPHIFAPLGNGPYLRSLSIPNENMHLLDWWNRSRVEEYTLSVDITCTPAQHFTGRGLFDRFKTLWASWVVEEVPTNDTPGDIVPRKVYFAGDTGYRAVLEGKKEEELPFCPAFKEIGEKFGGFDFAMIPIGAYSPRHFMSPIHCCPSDSVNLFKDVRAKKALGMHWGTWVLTGEDVVEPPKFTKEECEKQGVDPENFGVCEIGETVLF</sequence>
<gene>
    <name evidence="1" type="ORF">BDN72DRAFT_803951</name>
</gene>